<dbReference type="InParanoid" id="E2C9Y3"/>
<keyword evidence="3" id="KW-1185">Reference proteome</keyword>
<feature type="region of interest" description="Disordered" evidence="1">
    <location>
        <begin position="50"/>
        <end position="77"/>
    </location>
</feature>
<sequence length="103" mass="11657">MNRNVLDGMSMKQLQEEAVKFCLSVSNDRKRMIDLLMSHLERNGPMKDLLGLEENSVSREEQQTAETSAEEQPEEEQALGALQNMMGAVTDSLAKIQQLMQMQ</sequence>
<evidence type="ECO:0000256" key="1">
    <source>
        <dbReference type="SAM" id="MobiDB-lite"/>
    </source>
</evidence>
<dbReference type="OrthoDB" id="8060624at2759"/>
<reference evidence="2 3" key="1">
    <citation type="journal article" date="2010" name="Science">
        <title>Genomic comparison of the ants Camponotus floridanus and Harpegnathos saltator.</title>
        <authorList>
            <person name="Bonasio R."/>
            <person name="Zhang G."/>
            <person name="Ye C."/>
            <person name="Mutti N.S."/>
            <person name="Fang X."/>
            <person name="Qin N."/>
            <person name="Donahue G."/>
            <person name="Yang P."/>
            <person name="Li Q."/>
            <person name="Li C."/>
            <person name="Zhang P."/>
            <person name="Huang Z."/>
            <person name="Berger S.L."/>
            <person name="Reinberg D."/>
            <person name="Wang J."/>
            <person name="Liebig J."/>
        </authorList>
    </citation>
    <scope>NUCLEOTIDE SEQUENCE [LARGE SCALE GENOMIC DNA]</scope>
    <source>
        <strain evidence="2 3">R22 G/1</strain>
    </source>
</reference>
<accession>E2C9Y3</accession>
<gene>
    <name evidence="2" type="ORF">EAI_09661</name>
</gene>
<organism evidence="3">
    <name type="scientific">Harpegnathos saltator</name>
    <name type="common">Jerdon's jumping ant</name>
    <dbReference type="NCBI Taxonomy" id="610380"/>
    <lineage>
        <taxon>Eukaryota</taxon>
        <taxon>Metazoa</taxon>
        <taxon>Ecdysozoa</taxon>
        <taxon>Arthropoda</taxon>
        <taxon>Hexapoda</taxon>
        <taxon>Insecta</taxon>
        <taxon>Pterygota</taxon>
        <taxon>Neoptera</taxon>
        <taxon>Endopterygota</taxon>
        <taxon>Hymenoptera</taxon>
        <taxon>Apocrita</taxon>
        <taxon>Aculeata</taxon>
        <taxon>Formicoidea</taxon>
        <taxon>Formicidae</taxon>
        <taxon>Ponerinae</taxon>
        <taxon>Ponerini</taxon>
        <taxon>Harpegnathos</taxon>
    </lineage>
</organism>
<dbReference type="Proteomes" id="UP000008237">
    <property type="component" value="Unassembled WGS sequence"/>
</dbReference>
<evidence type="ECO:0000313" key="2">
    <source>
        <dbReference type="EMBL" id="EFN75247.1"/>
    </source>
</evidence>
<evidence type="ECO:0000313" key="3">
    <source>
        <dbReference type="Proteomes" id="UP000008237"/>
    </source>
</evidence>
<proteinExistence type="predicted"/>
<feature type="compositionally biased region" description="Acidic residues" evidence="1">
    <location>
        <begin position="68"/>
        <end position="77"/>
    </location>
</feature>
<dbReference type="AlphaFoldDB" id="E2C9Y3"/>
<dbReference type="EMBL" id="GL453910">
    <property type="protein sequence ID" value="EFN75247.1"/>
    <property type="molecule type" value="Genomic_DNA"/>
</dbReference>
<name>E2C9Y3_HARSA</name>
<protein>
    <submittedName>
        <fullName evidence="2">Uncharacterized protein</fullName>
    </submittedName>
</protein>